<proteinExistence type="predicted"/>
<dbReference type="SUPFAM" id="SSF53474">
    <property type="entry name" value="alpha/beta-Hydrolases"/>
    <property type="match status" value="1"/>
</dbReference>
<protein>
    <recommendedName>
        <fullName evidence="1">AB hydrolase-1 domain-containing protein</fullName>
    </recommendedName>
</protein>
<feature type="domain" description="AB hydrolase-1" evidence="1">
    <location>
        <begin position="32"/>
        <end position="269"/>
    </location>
</feature>
<dbReference type="PRINTS" id="PR00111">
    <property type="entry name" value="ABHYDROLASE"/>
</dbReference>
<dbReference type="PANTHER" id="PTHR46438:SF11">
    <property type="entry name" value="LIPASE-RELATED"/>
    <property type="match status" value="1"/>
</dbReference>
<dbReference type="Pfam" id="PF00561">
    <property type="entry name" value="Abhydrolase_1"/>
    <property type="match status" value="1"/>
</dbReference>
<dbReference type="AlphaFoldDB" id="A0A6J4P6I1"/>
<dbReference type="EMBL" id="CADCVB010000012">
    <property type="protein sequence ID" value="CAA9407618.1"/>
    <property type="molecule type" value="Genomic_DNA"/>
</dbReference>
<evidence type="ECO:0000259" key="1">
    <source>
        <dbReference type="Pfam" id="PF00561"/>
    </source>
</evidence>
<dbReference type="InterPro" id="IPR000073">
    <property type="entry name" value="AB_hydrolase_1"/>
</dbReference>
<organism evidence="2">
    <name type="scientific">uncultured Rubrobacteraceae bacterium</name>
    <dbReference type="NCBI Taxonomy" id="349277"/>
    <lineage>
        <taxon>Bacteria</taxon>
        <taxon>Bacillati</taxon>
        <taxon>Actinomycetota</taxon>
        <taxon>Rubrobacteria</taxon>
        <taxon>Rubrobacterales</taxon>
        <taxon>Rubrobacteraceae</taxon>
        <taxon>environmental samples</taxon>
    </lineage>
</organism>
<gene>
    <name evidence="2" type="ORF">AVDCRST_MAG78-189</name>
</gene>
<sequence length="287" mass="31789">MAFGIESSPRRTWLDVGDLRISCLVAGASGSPVLLLHGGGIDSARFSYKHAIEPLSRSHRVFAPDWPGYGESDKPNFEHTIDFYVGFLARLLDTLGLERTSLVGISMGGGVALGFALSASQRVEKLVLVDSYGLGDEIPSGRLGYLLAKAPFVSDLTWTLLRRSRRMARWSLYYVVHDRQVVTEEMVEEARELFAQPGAGRAFQSFQRSEVGWNGLRTDFAGRLGEIAVPTLIVHGEHDRVVPVAWARKAHEHIPGSELQVFTDCGHMPPRERPEKFNRSVGQFLDG</sequence>
<dbReference type="InterPro" id="IPR029058">
    <property type="entry name" value="AB_hydrolase_fold"/>
</dbReference>
<reference evidence="2" key="1">
    <citation type="submission" date="2020-02" db="EMBL/GenBank/DDBJ databases">
        <authorList>
            <person name="Meier V. D."/>
        </authorList>
    </citation>
    <scope>NUCLEOTIDE SEQUENCE</scope>
    <source>
        <strain evidence="2">AVDCRST_MAG78</strain>
    </source>
</reference>
<accession>A0A6J4P6I1</accession>
<evidence type="ECO:0000313" key="2">
    <source>
        <dbReference type="EMBL" id="CAA9407618.1"/>
    </source>
</evidence>
<dbReference type="GO" id="GO:0003824">
    <property type="term" value="F:catalytic activity"/>
    <property type="evidence" value="ECO:0007669"/>
    <property type="project" value="UniProtKB-ARBA"/>
</dbReference>
<dbReference type="PANTHER" id="PTHR46438">
    <property type="entry name" value="ALPHA/BETA-HYDROLASES SUPERFAMILY PROTEIN"/>
    <property type="match status" value="1"/>
</dbReference>
<dbReference type="Gene3D" id="3.40.50.1820">
    <property type="entry name" value="alpha/beta hydrolase"/>
    <property type="match status" value="1"/>
</dbReference>
<name>A0A6J4P6I1_9ACTN</name>